<accession>A0A1L8D3C4</accession>
<dbReference type="Proteomes" id="UP000187338">
    <property type="component" value="Unassembled WGS sequence"/>
</dbReference>
<dbReference type="STRING" id="661089.ciss_15270"/>
<dbReference type="PANTHER" id="PTHR35038">
    <property type="entry name" value="DISSIMILATORY SULFITE REDUCTASE SIRA"/>
    <property type="match status" value="1"/>
</dbReference>
<name>A0A1L8D3C4_9THEO</name>
<keyword evidence="4" id="KW-1185">Reference proteome</keyword>
<dbReference type="InterPro" id="IPR051829">
    <property type="entry name" value="Multiheme_Cytochr_ET"/>
</dbReference>
<reference evidence="4" key="1">
    <citation type="submission" date="2016-12" db="EMBL/GenBank/DDBJ databases">
        <title>Draft Genome Sequences od Carboxydothermus pertinax and islandicus, Hydrogenogenic Carboxydotrophic Bacteria.</title>
        <authorList>
            <person name="Fukuyama Y."/>
            <person name="Ohmae K."/>
            <person name="Yoneda Y."/>
            <person name="Yoshida T."/>
            <person name="Sako Y."/>
        </authorList>
    </citation>
    <scope>NUCLEOTIDE SEQUENCE [LARGE SCALE GENOMIC DNA]</scope>
    <source>
        <strain evidence="4">SET</strain>
    </source>
</reference>
<evidence type="ECO:0000256" key="1">
    <source>
        <dbReference type="ARBA" id="ARBA00022729"/>
    </source>
</evidence>
<dbReference type="SUPFAM" id="SSF48695">
    <property type="entry name" value="Multiheme cytochromes"/>
    <property type="match status" value="1"/>
</dbReference>
<dbReference type="GO" id="GO:0016491">
    <property type="term" value="F:oxidoreductase activity"/>
    <property type="evidence" value="ECO:0007669"/>
    <property type="project" value="TreeGrafter"/>
</dbReference>
<dbReference type="AlphaFoldDB" id="A0A1L8D3C4"/>
<evidence type="ECO:0000259" key="2">
    <source>
        <dbReference type="Pfam" id="PF14522"/>
    </source>
</evidence>
<dbReference type="Gene3D" id="3.90.10.10">
    <property type="entry name" value="Cytochrome C3"/>
    <property type="match status" value="1"/>
</dbReference>
<feature type="domain" description="Cytochrome c7-like" evidence="2">
    <location>
        <begin position="94"/>
        <end position="168"/>
    </location>
</feature>
<dbReference type="PANTHER" id="PTHR35038:SF5">
    <property type="entry name" value="CYTOCHROME C-TYPE PROTEIN NRFB"/>
    <property type="match status" value="1"/>
</dbReference>
<organism evidence="3 4">
    <name type="scientific">Carboxydothermus islandicus</name>
    <dbReference type="NCBI Taxonomy" id="661089"/>
    <lineage>
        <taxon>Bacteria</taxon>
        <taxon>Bacillati</taxon>
        <taxon>Bacillota</taxon>
        <taxon>Clostridia</taxon>
        <taxon>Thermoanaerobacterales</taxon>
        <taxon>Thermoanaerobacteraceae</taxon>
        <taxon>Carboxydothermus</taxon>
    </lineage>
</organism>
<dbReference type="EMBL" id="BDJL01000050">
    <property type="protein sequence ID" value="GAV25594.1"/>
    <property type="molecule type" value="Genomic_DNA"/>
</dbReference>
<dbReference type="Pfam" id="PF14522">
    <property type="entry name" value="Cytochrome_C7"/>
    <property type="match status" value="1"/>
</dbReference>
<keyword evidence="1" id="KW-0732">Signal</keyword>
<dbReference type="InterPro" id="IPR036280">
    <property type="entry name" value="Multihaem_cyt_sf"/>
</dbReference>
<evidence type="ECO:0000313" key="3">
    <source>
        <dbReference type="EMBL" id="GAV25594.1"/>
    </source>
</evidence>
<dbReference type="InterPro" id="IPR029467">
    <property type="entry name" value="Cyt_c7-like"/>
</dbReference>
<gene>
    <name evidence="3" type="ORF">ciss_15270</name>
</gene>
<sequence length="393" mass="44116">MKIATTSEIRAAFEDIDCLICHTANYFYSKAGIREVKQDSSYSSVGFRAYYLNEIDSSKVTSALNAVYSKPLPSSCGFCHNFSAGGPAFKRGFWYQEDVHLEANKLICTDCHEPGVGGNKHEFKIGKMPDLFTVEVSAKQCTDCHTGTIHANQVLNDHYKRVDCRTCHIPVTIGLRQKDFTQRVVATDSYYTTNNMVVYESLEIAGSGKKGWAVNEGPRKPSYFFLGSGWQEEKRHGIKPGLGTDKNNPKNKDAKIMPFNDLTVIGYADKATGNILPMKAGMYFSNIAIWNVVYNGVLDWQTINRNNPNLKLYDTFMASFDPLKYNSQSNFDQNAVVKQFPTSYYQMDHRIRPASEALKCVDCHSSSGAALNYDKLTQLGYSSKRAKLLIFVK</sequence>
<comment type="caution">
    <text evidence="3">The sequence shown here is derived from an EMBL/GenBank/DDBJ whole genome shotgun (WGS) entry which is preliminary data.</text>
</comment>
<proteinExistence type="predicted"/>
<protein>
    <recommendedName>
        <fullName evidence="2">Cytochrome c7-like domain-containing protein</fullName>
    </recommendedName>
</protein>
<evidence type="ECO:0000313" key="4">
    <source>
        <dbReference type="Proteomes" id="UP000187338"/>
    </source>
</evidence>